<dbReference type="AlphaFoldDB" id="A0A2H1V1H0"/>
<organism evidence="1">
    <name type="scientific">Spodoptera frugiperda</name>
    <name type="common">Fall armyworm</name>
    <dbReference type="NCBI Taxonomy" id="7108"/>
    <lineage>
        <taxon>Eukaryota</taxon>
        <taxon>Metazoa</taxon>
        <taxon>Ecdysozoa</taxon>
        <taxon>Arthropoda</taxon>
        <taxon>Hexapoda</taxon>
        <taxon>Insecta</taxon>
        <taxon>Pterygota</taxon>
        <taxon>Neoptera</taxon>
        <taxon>Endopterygota</taxon>
        <taxon>Lepidoptera</taxon>
        <taxon>Glossata</taxon>
        <taxon>Ditrysia</taxon>
        <taxon>Noctuoidea</taxon>
        <taxon>Noctuidae</taxon>
        <taxon>Amphipyrinae</taxon>
        <taxon>Spodoptera</taxon>
    </lineage>
</organism>
<protein>
    <submittedName>
        <fullName evidence="1">SFRICE_006088</fullName>
    </submittedName>
</protein>
<gene>
    <name evidence="1" type="ORF">SFRICE_006088</name>
</gene>
<accession>A0A2H1V1H0</accession>
<dbReference type="InterPro" id="IPR009003">
    <property type="entry name" value="Peptidase_S1_PA"/>
</dbReference>
<evidence type="ECO:0000313" key="1">
    <source>
        <dbReference type="EMBL" id="SOQ34659.1"/>
    </source>
</evidence>
<name>A0A2H1V1H0_SPOFR</name>
<reference evidence="1" key="1">
    <citation type="submission" date="2016-07" db="EMBL/GenBank/DDBJ databases">
        <authorList>
            <person name="Bretaudeau A."/>
        </authorList>
    </citation>
    <scope>NUCLEOTIDE SEQUENCE</scope>
    <source>
        <strain evidence="1">Rice</strain>
        <tissue evidence="1">Whole body</tissue>
    </source>
</reference>
<dbReference type="EMBL" id="ODYU01000234">
    <property type="protein sequence ID" value="SOQ34659.1"/>
    <property type="molecule type" value="Genomic_DNA"/>
</dbReference>
<proteinExistence type="predicted"/>
<dbReference type="SUPFAM" id="SSF50494">
    <property type="entry name" value="Trypsin-like serine proteases"/>
    <property type="match status" value="1"/>
</dbReference>
<sequence length="71" mass="7705">MINDRIAEGCTIYVYSYTDVKAGFTSERFLVGTLHIVSLDKCAALDPYVASRYDIGMMCAVGDGVDACQVT</sequence>